<proteinExistence type="predicted"/>
<organism evidence="1 2">
    <name type="scientific">Mesorhabditis belari</name>
    <dbReference type="NCBI Taxonomy" id="2138241"/>
    <lineage>
        <taxon>Eukaryota</taxon>
        <taxon>Metazoa</taxon>
        <taxon>Ecdysozoa</taxon>
        <taxon>Nematoda</taxon>
        <taxon>Chromadorea</taxon>
        <taxon>Rhabditida</taxon>
        <taxon>Rhabditina</taxon>
        <taxon>Rhabditomorpha</taxon>
        <taxon>Rhabditoidea</taxon>
        <taxon>Rhabditidae</taxon>
        <taxon>Mesorhabditinae</taxon>
        <taxon>Mesorhabditis</taxon>
    </lineage>
</organism>
<evidence type="ECO:0000313" key="1">
    <source>
        <dbReference type="Proteomes" id="UP000887575"/>
    </source>
</evidence>
<name>A0AAF3J349_9BILA</name>
<evidence type="ECO:0000313" key="2">
    <source>
        <dbReference type="WBParaSite" id="MBELARI_LOCUS13236"/>
    </source>
</evidence>
<dbReference type="WBParaSite" id="MBELARI_LOCUS13236">
    <property type="protein sequence ID" value="MBELARI_LOCUS13236"/>
    <property type="gene ID" value="MBELARI_LOCUS13236"/>
</dbReference>
<accession>A0AAF3J349</accession>
<keyword evidence="1" id="KW-1185">Reference proteome</keyword>
<reference evidence="2" key="1">
    <citation type="submission" date="2024-02" db="UniProtKB">
        <authorList>
            <consortium name="WormBaseParasite"/>
        </authorList>
    </citation>
    <scope>IDENTIFICATION</scope>
</reference>
<dbReference type="Proteomes" id="UP000887575">
    <property type="component" value="Unassembled WGS sequence"/>
</dbReference>
<dbReference type="AlphaFoldDB" id="A0AAF3J349"/>
<sequence length="143" mass="15871">MISKSDSTAKTSIVSVTLEPKKALVETPFSSTNTSKEIILPSRAPTPEITVGVSVVSFPPLPPVPSTTGRQLTFTELPPEEFSLGYGSYKTSTFDPKIYIERLQNRIHQTSYPKISREDERFDEIPIYISNASNVLQFSDEGE</sequence>
<protein>
    <submittedName>
        <fullName evidence="2">Uncharacterized protein</fullName>
    </submittedName>
</protein>